<keyword evidence="4" id="KW-1185">Reference proteome</keyword>
<evidence type="ECO:0000259" key="2">
    <source>
        <dbReference type="Pfam" id="PF11827"/>
    </source>
</evidence>
<dbReference type="EMBL" id="JAFIDN010000003">
    <property type="protein sequence ID" value="MBP3192072.1"/>
    <property type="molecule type" value="Genomic_DNA"/>
</dbReference>
<dbReference type="Proteomes" id="UP000673975">
    <property type="component" value="Unassembled WGS sequence"/>
</dbReference>
<comment type="caution">
    <text evidence="3">The sequence shown here is derived from an EMBL/GenBank/DDBJ whole genome shotgun (WGS) entry which is preliminary data.</text>
</comment>
<dbReference type="InterPro" id="IPR021782">
    <property type="entry name" value="DUF3347"/>
</dbReference>
<name>A0A8J7RSD7_9BACT</name>
<evidence type="ECO:0000256" key="1">
    <source>
        <dbReference type="SAM" id="SignalP"/>
    </source>
</evidence>
<feature type="signal peptide" evidence="1">
    <location>
        <begin position="1"/>
        <end position="23"/>
    </location>
</feature>
<accession>A0A8J7RSD7</accession>
<gene>
    <name evidence="3" type="ORF">NATSA_05300</name>
</gene>
<organism evidence="3 4">
    <name type="scientific">Natronogracilivirga saccharolytica</name>
    <dbReference type="NCBI Taxonomy" id="2812953"/>
    <lineage>
        <taxon>Bacteria</taxon>
        <taxon>Pseudomonadati</taxon>
        <taxon>Balneolota</taxon>
        <taxon>Balneolia</taxon>
        <taxon>Balneolales</taxon>
        <taxon>Cyclonatronaceae</taxon>
        <taxon>Natronogracilivirga</taxon>
    </lineage>
</organism>
<dbReference type="RefSeq" id="WP_210510968.1">
    <property type="nucleotide sequence ID" value="NZ_JAFIDN010000003.1"/>
</dbReference>
<feature type="domain" description="DUF3347" evidence="2">
    <location>
        <begin position="55"/>
        <end position="144"/>
    </location>
</feature>
<dbReference type="Pfam" id="PF11827">
    <property type="entry name" value="DUF3347"/>
    <property type="match status" value="1"/>
</dbReference>
<protein>
    <submittedName>
        <fullName evidence="3">DUF3347 domain-containing protein</fullName>
    </submittedName>
</protein>
<feature type="chain" id="PRO_5035273532" evidence="1">
    <location>
        <begin position="24"/>
        <end position="185"/>
    </location>
</feature>
<keyword evidence="1" id="KW-0732">Signal</keyword>
<evidence type="ECO:0000313" key="3">
    <source>
        <dbReference type="EMBL" id="MBP3192072.1"/>
    </source>
</evidence>
<sequence length="185" mass="20604">MKNVVITFSILFAGMLLVSQAEARSGQSHHAHLLHEAAYAGNDADEFGAEFGALMQDYFGLKEALVESDLEQAGSKSHAMGERLDEIGPHRLEGDEHMFWMNRFEDLAGEITAIHDAENLDDVREHFSSLSDQLVEIVSTLGTGDNVYHQYCPMAEAGWLSDEEEIRNPYKPETMLGCGRIEAKM</sequence>
<evidence type="ECO:0000313" key="4">
    <source>
        <dbReference type="Proteomes" id="UP000673975"/>
    </source>
</evidence>
<dbReference type="AlphaFoldDB" id="A0A8J7RSD7"/>
<proteinExistence type="predicted"/>
<reference evidence="3" key="1">
    <citation type="submission" date="2021-02" db="EMBL/GenBank/DDBJ databases">
        <title>Natronogracilivirga saccharolytica gen. nov. sp. nov. a new anaerobic, haloalkiliphilic carbohydrate-fermenting bacterium from soda lake and proposing of Cyclonatronumiaceae fam. nov. in the phylum Balneolaeota.</title>
        <authorList>
            <person name="Zhilina T.N."/>
            <person name="Sorokin D.Y."/>
            <person name="Zavarzina D.G."/>
            <person name="Toshchakov S.V."/>
            <person name="Kublanov I.V."/>
        </authorList>
    </citation>
    <scope>NUCLEOTIDE SEQUENCE</scope>
    <source>
        <strain evidence="3">Z-1702</strain>
    </source>
</reference>